<feature type="domain" description="Partial AB-hydrolase lipase" evidence="1">
    <location>
        <begin position="43"/>
        <end position="102"/>
    </location>
</feature>
<name>A0A1E4TPC9_PACTA</name>
<dbReference type="InterPro" id="IPR006693">
    <property type="entry name" value="AB_hydrolase_lipase"/>
</dbReference>
<accession>A0A1E4TPC9</accession>
<dbReference type="Proteomes" id="UP000094236">
    <property type="component" value="Unassembled WGS sequence"/>
</dbReference>
<dbReference type="InterPro" id="IPR029058">
    <property type="entry name" value="AB_hydrolase_fold"/>
</dbReference>
<dbReference type="PANTHER" id="PTHR11005">
    <property type="entry name" value="LYSOSOMAL ACID LIPASE-RELATED"/>
    <property type="match status" value="1"/>
</dbReference>
<dbReference type="GO" id="GO:0006629">
    <property type="term" value="P:lipid metabolic process"/>
    <property type="evidence" value="ECO:0007669"/>
    <property type="project" value="InterPro"/>
</dbReference>
<evidence type="ECO:0000313" key="2">
    <source>
        <dbReference type="EMBL" id="ODV93601.1"/>
    </source>
</evidence>
<dbReference type="OrthoDB" id="6130531at2759"/>
<gene>
    <name evidence="2" type="ORF">PACTADRAFT_51383</name>
</gene>
<dbReference type="EMBL" id="KV454017">
    <property type="protein sequence ID" value="ODV93601.1"/>
    <property type="molecule type" value="Genomic_DNA"/>
</dbReference>
<proteinExistence type="predicted"/>
<protein>
    <recommendedName>
        <fullName evidence="1">Partial AB-hydrolase lipase domain-containing protein</fullName>
    </recommendedName>
</protein>
<dbReference type="Gene3D" id="3.40.50.1820">
    <property type="entry name" value="alpha/beta hydrolase"/>
    <property type="match status" value="1"/>
</dbReference>
<dbReference type="Pfam" id="PF04083">
    <property type="entry name" value="Abhydro_lipase"/>
    <property type="match status" value="1"/>
</dbReference>
<sequence>MAIFHQLFPKLKQSGTRIEPLKNHQEAYPHTSINKIKLVKDLRYYVNLLGLELQQYKLLTEDGFYIILQRLVDPKENDTVQKPPILLLHGLLQSSGSFVTSGVKSLSFLLFEKGYDVWLGNNRCGFNPEHRFLSPNDPAMWSWDLVDMATKDLPCMIDNILKINVHYSKVSLCCHSQGSTQAFIALSPKHSRHFEDKVESFIALAPAVYGGRLLNEKFFIKFINKLTPTCYKLFFGINSFMPIMMDFRNLIYKRRIFGFLSYAMFSYLFGWSDALWDPSLRSIHFLFSPVYVSSQLMKWWLSSDGFVDSKSIFNHEVNWFNENTPPMLLVIAELDKLVDGQKLMEHLNIYEPKYKKFEAVHLDNYAHLDVLWADDVHDKVGAPMLEFLNKVYS</sequence>
<dbReference type="AlphaFoldDB" id="A0A1E4TPC9"/>
<reference evidence="3" key="1">
    <citation type="submission" date="2016-05" db="EMBL/GenBank/DDBJ databases">
        <title>Comparative genomics of biotechnologically important yeasts.</title>
        <authorList>
            <consortium name="DOE Joint Genome Institute"/>
            <person name="Riley R."/>
            <person name="Haridas S."/>
            <person name="Wolfe K.H."/>
            <person name="Lopes M.R."/>
            <person name="Hittinger C.T."/>
            <person name="Goker M."/>
            <person name="Salamov A."/>
            <person name="Wisecaver J."/>
            <person name="Long T.M."/>
            <person name="Aerts A.L."/>
            <person name="Barry K."/>
            <person name="Choi C."/>
            <person name="Clum A."/>
            <person name="Coughlan A.Y."/>
            <person name="Deshpande S."/>
            <person name="Douglass A.P."/>
            <person name="Hanson S.J."/>
            <person name="Klenk H.-P."/>
            <person name="Labutti K."/>
            <person name="Lapidus A."/>
            <person name="Lindquist E."/>
            <person name="Lipzen A."/>
            <person name="Meier-Kolthoff J.P."/>
            <person name="Ohm R.A."/>
            <person name="Otillar R.P."/>
            <person name="Pangilinan J."/>
            <person name="Peng Y."/>
            <person name="Rokas A."/>
            <person name="Rosa C.A."/>
            <person name="Scheuner C."/>
            <person name="Sibirny A.A."/>
            <person name="Slot J.C."/>
            <person name="Stielow J.B."/>
            <person name="Sun H."/>
            <person name="Kurtzman C.P."/>
            <person name="Blackwell M."/>
            <person name="Grigoriev I.V."/>
            <person name="Jeffries T.W."/>
        </authorList>
    </citation>
    <scope>NUCLEOTIDE SEQUENCE [LARGE SCALE GENOMIC DNA]</scope>
    <source>
        <strain evidence="3">NRRL Y-2460</strain>
    </source>
</reference>
<organism evidence="2 3">
    <name type="scientific">Pachysolen tannophilus NRRL Y-2460</name>
    <dbReference type="NCBI Taxonomy" id="669874"/>
    <lineage>
        <taxon>Eukaryota</taxon>
        <taxon>Fungi</taxon>
        <taxon>Dikarya</taxon>
        <taxon>Ascomycota</taxon>
        <taxon>Saccharomycotina</taxon>
        <taxon>Pichiomycetes</taxon>
        <taxon>Pachysolenaceae</taxon>
        <taxon>Pachysolen</taxon>
    </lineage>
</organism>
<dbReference type="STRING" id="669874.A0A1E4TPC9"/>
<evidence type="ECO:0000313" key="3">
    <source>
        <dbReference type="Proteomes" id="UP000094236"/>
    </source>
</evidence>
<keyword evidence="3" id="KW-1185">Reference proteome</keyword>
<evidence type="ECO:0000259" key="1">
    <source>
        <dbReference type="Pfam" id="PF04083"/>
    </source>
</evidence>
<dbReference type="SUPFAM" id="SSF53474">
    <property type="entry name" value="alpha/beta-Hydrolases"/>
    <property type="match status" value="1"/>
</dbReference>